<evidence type="ECO:0000256" key="3">
    <source>
        <dbReference type="ARBA" id="ARBA00023163"/>
    </source>
</evidence>
<keyword evidence="7" id="KW-1185">Reference proteome</keyword>
<keyword evidence="1" id="KW-0805">Transcription regulation</keyword>
<evidence type="ECO:0000256" key="4">
    <source>
        <dbReference type="PROSITE-ProRule" id="PRU00335"/>
    </source>
</evidence>
<dbReference type="InterPro" id="IPR001647">
    <property type="entry name" value="HTH_TetR"/>
</dbReference>
<protein>
    <submittedName>
        <fullName evidence="6">TetR family transcriptional regulator</fullName>
    </submittedName>
</protein>
<keyword evidence="3" id="KW-0804">Transcription</keyword>
<dbReference type="InterPro" id="IPR050109">
    <property type="entry name" value="HTH-type_TetR-like_transc_reg"/>
</dbReference>
<dbReference type="PANTHER" id="PTHR30055:SF234">
    <property type="entry name" value="HTH-TYPE TRANSCRIPTIONAL REGULATOR BETI"/>
    <property type="match status" value="1"/>
</dbReference>
<sequence>MTRTSTRVRLSADARRERMIDAALAIFSERPYEAVSTAELATAAGTTRTNLNYHFGSKKNLYIAALRRFTTYPLGLAHSASETSIANEAQIASTFDRWLSFIETHHEPFKVLTQASKSSFCDDEIAGLLDDALSTWEDRLLIMTGQSLTDRAARARVRAFQAMIGAATAQWLEEKVLSKDEVCGLLTRALPTLSSD</sequence>
<dbReference type="PRINTS" id="PR00455">
    <property type="entry name" value="HTHTETR"/>
</dbReference>
<evidence type="ECO:0000313" key="6">
    <source>
        <dbReference type="EMBL" id="GAB46772.1"/>
    </source>
</evidence>
<evidence type="ECO:0000313" key="7">
    <source>
        <dbReference type="Proteomes" id="UP000004881"/>
    </source>
</evidence>
<dbReference type="Pfam" id="PF00440">
    <property type="entry name" value="TetR_N"/>
    <property type="match status" value="1"/>
</dbReference>
<dbReference type="EMBL" id="BAFD01000129">
    <property type="protein sequence ID" value="GAB46772.1"/>
    <property type="molecule type" value="Genomic_DNA"/>
</dbReference>
<dbReference type="PANTHER" id="PTHR30055">
    <property type="entry name" value="HTH-TYPE TRANSCRIPTIONAL REGULATOR RUTR"/>
    <property type="match status" value="1"/>
</dbReference>
<evidence type="ECO:0000256" key="1">
    <source>
        <dbReference type="ARBA" id="ARBA00023015"/>
    </source>
</evidence>
<organism evidence="6 7">
    <name type="scientific">Gordonia terrae NBRC 100016</name>
    <dbReference type="NCBI Taxonomy" id="1089454"/>
    <lineage>
        <taxon>Bacteria</taxon>
        <taxon>Bacillati</taxon>
        <taxon>Actinomycetota</taxon>
        <taxon>Actinomycetes</taxon>
        <taxon>Mycobacteriales</taxon>
        <taxon>Gordoniaceae</taxon>
        <taxon>Gordonia</taxon>
    </lineage>
</organism>
<evidence type="ECO:0000256" key="2">
    <source>
        <dbReference type="ARBA" id="ARBA00023125"/>
    </source>
</evidence>
<accession>A0ABQ0HLK0</accession>
<dbReference type="Gene3D" id="1.10.357.10">
    <property type="entry name" value="Tetracycline Repressor, domain 2"/>
    <property type="match status" value="1"/>
</dbReference>
<comment type="caution">
    <text evidence="6">The sequence shown here is derived from an EMBL/GenBank/DDBJ whole genome shotgun (WGS) entry which is preliminary data.</text>
</comment>
<feature type="domain" description="HTH tetR-type" evidence="5">
    <location>
        <begin position="13"/>
        <end position="73"/>
    </location>
</feature>
<evidence type="ECO:0000259" key="5">
    <source>
        <dbReference type="PROSITE" id="PS50977"/>
    </source>
</evidence>
<dbReference type="SUPFAM" id="SSF46689">
    <property type="entry name" value="Homeodomain-like"/>
    <property type="match status" value="1"/>
</dbReference>
<dbReference type="Proteomes" id="UP000004881">
    <property type="component" value="Unassembled WGS sequence"/>
</dbReference>
<dbReference type="RefSeq" id="WP_004023667.1">
    <property type="nucleotide sequence ID" value="NZ_BAFD01000129.1"/>
</dbReference>
<gene>
    <name evidence="6" type="ORF">GOTRE_181_00520</name>
</gene>
<reference evidence="6 7" key="1">
    <citation type="submission" date="2012-02" db="EMBL/GenBank/DDBJ databases">
        <title>Whole genome shotgun sequence of Gordonia terrae NBRC 100016.</title>
        <authorList>
            <person name="Takarada H."/>
            <person name="Hosoyama A."/>
            <person name="Tsuchikane K."/>
            <person name="Katsumata H."/>
            <person name="Yamazaki S."/>
            <person name="Fujita N."/>
        </authorList>
    </citation>
    <scope>NUCLEOTIDE SEQUENCE [LARGE SCALE GENOMIC DNA]</scope>
    <source>
        <strain evidence="6 7">NBRC 100016</strain>
    </source>
</reference>
<keyword evidence="2 4" id="KW-0238">DNA-binding</keyword>
<dbReference type="GeneID" id="32689680"/>
<dbReference type="PROSITE" id="PS50977">
    <property type="entry name" value="HTH_TETR_2"/>
    <property type="match status" value="1"/>
</dbReference>
<name>A0ABQ0HLK0_9ACTN</name>
<proteinExistence type="predicted"/>
<feature type="DNA-binding region" description="H-T-H motif" evidence="4">
    <location>
        <begin position="36"/>
        <end position="55"/>
    </location>
</feature>
<dbReference type="InterPro" id="IPR009057">
    <property type="entry name" value="Homeodomain-like_sf"/>
</dbReference>